<dbReference type="EMBL" id="JAPEUV010000003">
    <property type="protein sequence ID" value="KAJ4343207.1"/>
    <property type="molecule type" value="Genomic_DNA"/>
</dbReference>
<comment type="caution">
    <text evidence="2">The sequence shown here is derived from an EMBL/GenBank/DDBJ whole genome shotgun (WGS) entry which is preliminary data.</text>
</comment>
<dbReference type="InterPro" id="IPR008928">
    <property type="entry name" value="6-hairpin_glycosidase_sf"/>
</dbReference>
<dbReference type="OrthoDB" id="4138492at2759"/>
<evidence type="ECO:0000313" key="3">
    <source>
        <dbReference type="Proteomes" id="UP001140562"/>
    </source>
</evidence>
<proteinExistence type="predicted"/>
<dbReference type="PANTHER" id="PTHR41814">
    <property type="entry name" value="EXPRESSED PROTEIN"/>
    <property type="match status" value="1"/>
</dbReference>
<dbReference type="Pfam" id="PF07470">
    <property type="entry name" value="Glyco_hydro_88"/>
    <property type="match status" value="1"/>
</dbReference>
<accession>A0A9W8X7H2</accession>
<keyword evidence="3" id="KW-1185">Reference proteome</keyword>
<reference evidence="2" key="1">
    <citation type="submission" date="2022-10" db="EMBL/GenBank/DDBJ databases">
        <title>Tapping the CABI collections for fungal endophytes: first genome assemblies for Collariella, Neodidymelliopsis, Ascochyta clinopodiicola, Didymella pomorum, Didymosphaeria variabile, Neocosmospora piperis and Neocucurbitaria cava.</title>
        <authorList>
            <person name="Hill R."/>
        </authorList>
    </citation>
    <scope>NUCLEOTIDE SEQUENCE</scope>
    <source>
        <strain evidence="2">IMI 360193</strain>
    </source>
</reference>
<dbReference type="InterPro" id="IPR012341">
    <property type="entry name" value="6hp_glycosidase-like_sf"/>
</dbReference>
<dbReference type="GO" id="GO:0016787">
    <property type="term" value="F:hydrolase activity"/>
    <property type="evidence" value="ECO:0007669"/>
    <property type="project" value="UniProtKB-KW"/>
</dbReference>
<protein>
    <submittedName>
        <fullName evidence="2">Uncharacterized protein</fullName>
    </submittedName>
</protein>
<evidence type="ECO:0000256" key="1">
    <source>
        <dbReference type="ARBA" id="ARBA00022801"/>
    </source>
</evidence>
<dbReference type="Gene3D" id="1.50.10.10">
    <property type="match status" value="1"/>
</dbReference>
<organism evidence="2 3">
    <name type="scientific">Didymella glomerata</name>
    <dbReference type="NCBI Taxonomy" id="749621"/>
    <lineage>
        <taxon>Eukaryota</taxon>
        <taxon>Fungi</taxon>
        <taxon>Dikarya</taxon>
        <taxon>Ascomycota</taxon>
        <taxon>Pezizomycotina</taxon>
        <taxon>Dothideomycetes</taxon>
        <taxon>Pleosporomycetidae</taxon>
        <taxon>Pleosporales</taxon>
        <taxon>Pleosporineae</taxon>
        <taxon>Didymellaceae</taxon>
        <taxon>Didymella</taxon>
    </lineage>
</organism>
<gene>
    <name evidence="2" type="ORF">N0V87_000429</name>
</gene>
<dbReference type="InterPro" id="IPR010905">
    <property type="entry name" value="Glyco_hydro_88"/>
</dbReference>
<dbReference type="GO" id="GO:0005975">
    <property type="term" value="P:carbohydrate metabolic process"/>
    <property type="evidence" value="ECO:0007669"/>
    <property type="project" value="InterPro"/>
</dbReference>
<dbReference type="SUPFAM" id="SSF48208">
    <property type="entry name" value="Six-hairpin glycosidases"/>
    <property type="match status" value="1"/>
</dbReference>
<dbReference type="PANTHER" id="PTHR41814:SF1">
    <property type="entry name" value="CELLULASE"/>
    <property type="match status" value="1"/>
</dbReference>
<dbReference type="AlphaFoldDB" id="A0A9W8X7H2"/>
<sequence>MLHLGSSDTSYLAAIQRQISHLLGTTPRLPNGAISHRTATASAWADFVYMVPPFLAYYGVYTQDVDMIREAVKQCCLYHELLGTETGLWKHILTVGVQAPGEREEDDAGLWSTSNGWAAAGIARVLATILGSDLRVQLRGEQRLLVELVEGIVRGAMAVDKDDSGLLRNYVDDETWFGEVAGTALLAATAFRMAVLVPSIFDTSYTDWALRKMDAVGQCVDLETGIAAPVVNPLKESQRAPLSGSSPEGQAFVVLLYAAWRDWREKAGRI</sequence>
<keyword evidence="1" id="KW-0378">Hydrolase</keyword>
<evidence type="ECO:0000313" key="2">
    <source>
        <dbReference type="EMBL" id="KAJ4343207.1"/>
    </source>
</evidence>
<name>A0A9W8X7H2_9PLEO</name>
<dbReference type="Proteomes" id="UP001140562">
    <property type="component" value="Unassembled WGS sequence"/>
</dbReference>